<accession>A0ABR6A7W6</accession>
<keyword evidence="3" id="KW-1185">Reference proteome</keyword>
<evidence type="ECO:0008006" key="4">
    <source>
        <dbReference type="Google" id="ProtNLM"/>
    </source>
</evidence>
<keyword evidence="1" id="KW-0812">Transmembrane</keyword>
<feature type="transmembrane region" description="Helical" evidence="1">
    <location>
        <begin position="7"/>
        <end position="29"/>
    </location>
</feature>
<evidence type="ECO:0000313" key="2">
    <source>
        <dbReference type="EMBL" id="MBA5802715.1"/>
    </source>
</evidence>
<keyword evidence="1" id="KW-0472">Membrane</keyword>
<dbReference type="RefSeq" id="WP_182209342.1">
    <property type="nucleotide sequence ID" value="NZ_JACGBJ010000007.1"/>
</dbReference>
<gene>
    <name evidence="2" type="ORF">HX902_13790</name>
</gene>
<keyword evidence="1" id="KW-1133">Transmembrane helix</keyword>
<name>A0ABR6A7W6_9HYPH</name>
<comment type="caution">
    <text evidence="2">The sequence shown here is derived from an EMBL/GenBank/DDBJ whole genome shotgun (WGS) entry which is preliminary data.</text>
</comment>
<feature type="transmembrane region" description="Helical" evidence="1">
    <location>
        <begin position="49"/>
        <end position="72"/>
    </location>
</feature>
<evidence type="ECO:0000313" key="3">
    <source>
        <dbReference type="Proteomes" id="UP000539787"/>
    </source>
</evidence>
<dbReference type="Proteomes" id="UP000539787">
    <property type="component" value="Unassembled WGS sequence"/>
</dbReference>
<proteinExistence type="predicted"/>
<dbReference type="EMBL" id="JACGBJ010000007">
    <property type="protein sequence ID" value="MBA5802715.1"/>
    <property type="molecule type" value="Genomic_DNA"/>
</dbReference>
<organism evidence="2 3">
    <name type="scientific">Rhizobium changzhiense</name>
    <dbReference type="NCBI Taxonomy" id="2692317"/>
    <lineage>
        <taxon>Bacteria</taxon>
        <taxon>Pseudomonadati</taxon>
        <taxon>Pseudomonadota</taxon>
        <taxon>Alphaproteobacteria</taxon>
        <taxon>Hyphomicrobiales</taxon>
        <taxon>Rhizobiaceae</taxon>
        <taxon>Rhizobium/Agrobacterium group</taxon>
        <taxon>Rhizobium</taxon>
    </lineage>
</organism>
<evidence type="ECO:0000256" key="1">
    <source>
        <dbReference type="SAM" id="Phobius"/>
    </source>
</evidence>
<reference evidence="2 3" key="1">
    <citation type="submission" date="2020-07" db="EMBL/GenBank/DDBJ databases">
        <authorList>
            <person name="Sun Q."/>
        </authorList>
    </citation>
    <scope>NUCLEOTIDE SEQUENCE [LARGE SCALE GENOMIC DNA]</scope>
    <source>
        <strain evidence="2 3">WYCCWR 11317</strain>
    </source>
</reference>
<sequence>MGAIVVPVLISVCAAPLFLIFSFFGLAAWADYSSRGCPDANQCEDAVTVMWLSGFLSFACVTVVVVFVWLIFCSDRRRRNEKAIETK</sequence>
<protein>
    <recommendedName>
        <fullName evidence="4">Transmembrane protein</fullName>
    </recommendedName>
</protein>